<dbReference type="AlphaFoldDB" id="A0A4R9LXC3"/>
<comment type="caution">
    <text evidence="3">The sequence shown here is derived from an EMBL/GenBank/DDBJ whole genome shotgun (WGS) entry which is preliminary data.</text>
</comment>
<organism evidence="3 4">
    <name type="scientific">Leptospira idonii</name>
    <dbReference type="NCBI Taxonomy" id="1193500"/>
    <lineage>
        <taxon>Bacteria</taxon>
        <taxon>Pseudomonadati</taxon>
        <taxon>Spirochaetota</taxon>
        <taxon>Spirochaetia</taxon>
        <taxon>Leptospirales</taxon>
        <taxon>Leptospiraceae</taxon>
        <taxon>Leptospira</taxon>
    </lineage>
</organism>
<gene>
    <name evidence="3" type="ORF">EHS15_12970</name>
</gene>
<accession>A0A4R9LXC3</accession>
<dbReference type="Pfam" id="PF00534">
    <property type="entry name" value="Glycos_transf_1"/>
    <property type="match status" value="1"/>
</dbReference>
<reference evidence="3" key="1">
    <citation type="journal article" date="2019" name="PLoS Negl. Trop. Dis.">
        <title>Revisiting the worldwide diversity of Leptospira species in the environment.</title>
        <authorList>
            <person name="Vincent A.T."/>
            <person name="Schiettekatte O."/>
            <person name="Bourhy P."/>
            <person name="Veyrier F.J."/>
            <person name="Picardeau M."/>
        </authorList>
    </citation>
    <scope>NUCLEOTIDE SEQUENCE [LARGE SCALE GENOMIC DNA]</scope>
    <source>
        <strain evidence="3">201300427</strain>
    </source>
</reference>
<dbReference type="GO" id="GO:0016757">
    <property type="term" value="F:glycosyltransferase activity"/>
    <property type="evidence" value="ECO:0007669"/>
    <property type="project" value="InterPro"/>
</dbReference>
<evidence type="ECO:0000313" key="3">
    <source>
        <dbReference type="EMBL" id="TGN18312.1"/>
    </source>
</evidence>
<feature type="domain" description="Glycosyltransferase subfamily 4-like N-terminal" evidence="2">
    <location>
        <begin position="2"/>
        <end position="136"/>
    </location>
</feature>
<dbReference type="EMBL" id="RQHW01000047">
    <property type="protein sequence ID" value="TGN18312.1"/>
    <property type="molecule type" value="Genomic_DNA"/>
</dbReference>
<dbReference type="Pfam" id="PF13477">
    <property type="entry name" value="Glyco_trans_4_2"/>
    <property type="match status" value="1"/>
</dbReference>
<evidence type="ECO:0000313" key="4">
    <source>
        <dbReference type="Proteomes" id="UP000298058"/>
    </source>
</evidence>
<keyword evidence="3" id="KW-0808">Transferase</keyword>
<feature type="domain" description="Glycosyl transferase family 1" evidence="1">
    <location>
        <begin position="188"/>
        <end position="346"/>
    </location>
</feature>
<proteinExistence type="predicted"/>
<sequence length="370" mass="42320">MKIVYLVSEDWYFWMHRLPIALEAKANGYEVHLISRRGDFTDKIVSYGIHFHEFSIDRKNLNPFKEIGKVKEVGKLLRKIQPDILHNVSMKLSLLGTVASYFYQKCKIVNSITGLGYLYSNSFFLVRLIRYFFSKFASFYFQRTNALSLLENPDDERVFLSSLGLHKDLVKVIPGTGVDLQKFPFTPLKQDSHLRILCASRLLKTKGIVELSEAIRESKKTNPNILCTLIGKIDAGNPSSLSSEFVKQCEEEGIWEWKGFTDDVLPYYQKAHLVVLLSYGEGLPVSLLEAMAVGRGVLTTDVQGCREVVEEGKNGFLVKDKNVEEPVSKLRYLADHLDELEVLGKHSRELAEKKFDRKLVNQTILSIYRN</sequence>
<evidence type="ECO:0000259" key="1">
    <source>
        <dbReference type="Pfam" id="PF00534"/>
    </source>
</evidence>
<dbReference type="OrthoDB" id="9806653at2"/>
<dbReference type="Gene3D" id="3.40.50.2000">
    <property type="entry name" value="Glycogen Phosphorylase B"/>
    <property type="match status" value="2"/>
</dbReference>
<dbReference type="Proteomes" id="UP000298058">
    <property type="component" value="Unassembled WGS sequence"/>
</dbReference>
<dbReference type="SUPFAM" id="SSF53756">
    <property type="entry name" value="UDP-Glycosyltransferase/glycogen phosphorylase"/>
    <property type="match status" value="1"/>
</dbReference>
<dbReference type="InterPro" id="IPR028098">
    <property type="entry name" value="Glyco_trans_4-like_N"/>
</dbReference>
<evidence type="ECO:0000259" key="2">
    <source>
        <dbReference type="Pfam" id="PF13477"/>
    </source>
</evidence>
<name>A0A4R9LXC3_9LEPT</name>
<dbReference type="InterPro" id="IPR001296">
    <property type="entry name" value="Glyco_trans_1"/>
</dbReference>
<dbReference type="PANTHER" id="PTHR12526">
    <property type="entry name" value="GLYCOSYLTRANSFERASE"/>
    <property type="match status" value="1"/>
</dbReference>
<dbReference type="CDD" id="cd03808">
    <property type="entry name" value="GT4_CapM-like"/>
    <property type="match status" value="1"/>
</dbReference>
<keyword evidence="4" id="KW-1185">Reference proteome</keyword>
<dbReference type="RefSeq" id="WP_135761000.1">
    <property type="nucleotide sequence ID" value="NZ_RQHW01000047.1"/>
</dbReference>
<dbReference type="PANTHER" id="PTHR12526:SF638">
    <property type="entry name" value="SPORE COAT PROTEIN SA"/>
    <property type="match status" value="1"/>
</dbReference>
<protein>
    <submittedName>
        <fullName evidence="3">Glycosyltransferase family 1 protein</fullName>
    </submittedName>
</protein>